<dbReference type="InterPro" id="IPR045553">
    <property type="entry name" value="bpX1"/>
</dbReference>
<evidence type="ECO:0000256" key="1">
    <source>
        <dbReference type="SAM" id="MobiDB-lite"/>
    </source>
</evidence>
<accession>A0A7W5E4F1</accession>
<feature type="region of interest" description="Disordered" evidence="1">
    <location>
        <begin position="149"/>
        <end position="175"/>
    </location>
</feature>
<feature type="region of interest" description="Disordered" evidence="1">
    <location>
        <begin position="253"/>
        <end position="272"/>
    </location>
</feature>
<protein>
    <submittedName>
        <fullName evidence="4">Uncharacterized protein</fullName>
    </submittedName>
</protein>
<name>A0A7W5E4F1_9BACT</name>
<evidence type="ECO:0000313" key="5">
    <source>
        <dbReference type="Proteomes" id="UP000536179"/>
    </source>
</evidence>
<organism evidence="4 5">
    <name type="scientific">Aporhodopirellula rubra</name>
    <dbReference type="NCBI Taxonomy" id="980271"/>
    <lineage>
        <taxon>Bacteria</taxon>
        <taxon>Pseudomonadati</taxon>
        <taxon>Planctomycetota</taxon>
        <taxon>Planctomycetia</taxon>
        <taxon>Pirellulales</taxon>
        <taxon>Pirellulaceae</taxon>
        <taxon>Aporhodopirellula</taxon>
    </lineage>
</organism>
<evidence type="ECO:0000259" key="3">
    <source>
        <dbReference type="Pfam" id="PF19917"/>
    </source>
</evidence>
<reference evidence="4 5" key="1">
    <citation type="submission" date="2020-08" db="EMBL/GenBank/DDBJ databases">
        <title>Genomic Encyclopedia of Type Strains, Phase III (KMG-III): the genomes of soil and plant-associated and newly described type strains.</title>
        <authorList>
            <person name="Whitman W."/>
        </authorList>
    </citation>
    <scope>NUCLEOTIDE SEQUENCE [LARGE SCALE GENOMIC DNA]</scope>
    <source>
        <strain evidence="4 5">CECT 8075</strain>
    </source>
</reference>
<evidence type="ECO:0000313" key="4">
    <source>
        <dbReference type="EMBL" id="MBB3210020.1"/>
    </source>
</evidence>
<dbReference type="EMBL" id="JACHXU010000030">
    <property type="protein sequence ID" value="MBB3210020.1"/>
    <property type="molecule type" value="Genomic_DNA"/>
</dbReference>
<gene>
    <name evidence="4" type="ORF">FHS27_005866</name>
</gene>
<feature type="domain" description="MoxR-vWA-beta-propeller ternary system" evidence="3">
    <location>
        <begin position="861"/>
        <end position="928"/>
    </location>
</feature>
<dbReference type="Pfam" id="PF19915">
    <property type="entry name" value="bpX0"/>
    <property type="match status" value="1"/>
</dbReference>
<dbReference type="Proteomes" id="UP000536179">
    <property type="component" value="Unassembled WGS sequence"/>
</dbReference>
<comment type="caution">
    <text evidence="4">The sequence shown here is derived from an EMBL/GenBank/DDBJ whole genome shotgun (WGS) entry which is preliminary data.</text>
</comment>
<dbReference type="AlphaFoldDB" id="A0A7W5E4F1"/>
<dbReference type="Pfam" id="PF19917">
    <property type="entry name" value="bpX1"/>
    <property type="match status" value="1"/>
</dbReference>
<evidence type="ECO:0000259" key="2">
    <source>
        <dbReference type="Pfam" id="PF19915"/>
    </source>
</evidence>
<proteinExistence type="predicted"/>
<dbReference type="RefSeq" id="WP_184309058.1">
    <property type="nucleotide sequence ID" value="NZ_JACHXU010000030.1"/>
</dbReference>
<keyword evidence="5" id="KW-1185">Reference proteome</keyword>
<feature type="domain" description="MoxR-vWA-beta-propeller ternary system" evidence="2">
    <location>
        <begin position="29"/>
        <end position="107"/>
    </location>
</feature>
<dbReference type="InterPro" id="IPR045554">
    <property type="entry name" value="bpX0"/>
</dbReference>
<sequence>MMEYLRSPAPNLWRCDDDGDAFVWCDDSSTIALAAELAAILGPLRISLGALPSFTAVLFVIAAVRRQELARDVWKRRLSILSGSTRVDAIAEWLHSLGELPLDIRSQTEGPMVIFGCGLENCRAYLYEADMPQSDLVLETLSLSRIDRAPEESANEIGREGSPSDRSQSRRYGDASRSKRAWETLVYLSRSGLTADSLRTWRETGIKLLPEPADQAPVPPPPRDPINRLLAELSDDVQYGALARASRSASSIVSLPRRPSEPEALPIGGVSDVTNRGNPERLLMTELAADPMLLLARIANGQALYLRRETPPGPAPRQRPIAIENGIRCWGETRVWMSAFALALGAAEERRGDTRAEFWTVAGDRVLREDFTTREGTITQLSRLEPDAHPGDAIASWDASLREDTNDWDETYAEPLIIVSEATDHDQGFTESIRSIKRPFLIATVSSDGRVQLSRRTSLGDEKLQRLKLELTGPSESIVKGDSKERPVFLSQTIPPLSFSADSKVIWGRMVIDRYEKPMAWLITRDRRMLLSTSTRHGCTEIVNDLPSSKVLAHHWLNDRLSIVVGSENRPHALLHVTPESKIQRFDLPPDFGSCKYEFVDQELMRFHNDLYQFIDTATGRVASEGTKNGQSVGNGFVVRHGKELVRIDGQRPNTWHKLGRFRLESVFGIGCVVDGENENPVIIAQNLSSVRLLGEEFEKQLTGVNVQSIHRPRPIVCDPTRRWWVVEYEQTQQITGLEGYHVPDHRFFRIDTREATVRAVQDDDFRMRLWASEKQFSFAILQKSVRTQVRGVAMTANGLVFLTRSNHVRRLQVEREPRFHLALVTEMGDWESDFVLFESSSQTSGNRDAGWSLRSAKISGGTVWLDSRGLVHLQRDDDHRELTLVLVDSHCAGWFSDEGFFGPPFFSNTEDNVIVDIPVPDSVLDWLESWAHQQ</sequence>